<reference evidence="2" key="3">
    <citation type="submission" date="2020-12" db="UniProtKB">
        <authorList>
            <consortium name="EnsemblPlants"/>
        </authorList>
    </citation>
    <scope>IDENTIFICATION</scope>
</reference>
<evidence type="ECO:0000313" key="3">
    <source>
        <dbReference type="Proteomes" id="UP000006727"/>
    </source>
</evidence>
<dbReference type="Gramene" id="Pp3c22_22770V3.2">
    <property type="protein sequence ID" value="PAC:32903488.CDS.1"/>
    <property type="gene ID" value="Pp3c22_22770"/>
</dbReference>
<organism evidence="1">
    <name type="scientific">Physcomitrium patens</name>
    <name type="common">Spreading-leaved earth moss</name>
    <name type="synonym">Physcomitrella patens</name>
    <dbReference type="NCBI Taxonomy" id="3218"/>
    <lineage>
        <taxon>Eukaryota</taxon>
        <taxon>Viridiplantae</taxon>
        <taxon>Streptophyta</taxon>
        <taxon>Embryophyta</taxon>
        <taxon>Bryophyta</taxon>
        <taxon>Bryophytina</taxon>
        <taxon>Bryopsida</taxon>
        <taxon>Funariidae</taxon>
        <taxon>Funariales</taxon>
        <taxon>Funariaceae</taxon>
        <taxon>Physcomitrium</taxon>
    </lineage>
</organism>
<evidence type="ECO:0000313" key="1">
    <source>
        <dbReference type="EMBL" id="PNR31131.1"/>
    </source>
</evidence>
<dbReference type="Gramene" id="Pp3c22_22770V3.1">
    <property type="protein sequence ID" value="PAC:32903487.CDS.1"/>
    <property type="gene ID" value="Pp3c22_22770"/>
</dbReference>
<dbReference type="InParanoid" id="A0A2K1IPC5"/>
<sequence>MRLEALDVGGACPIMLEQNRRQKLSRATQIFKGNTPTRDVVIQSASSRAATYASSITSFVGSCWFQGIISKGSILTTRRTLVCKAIGVVGCSIIRLWE</sequence>
<dbReference type="EMBL" id="ABEU02000022">
    <property type="protein sequence ID" value="PNR31131.1"/>
    <property type="molecule type" value="Genomic_DNA"/>
</dbReference>
<name>A0A2K1IPC5_PHYPA</name>
<dbReference type="EnsemblPlants" id="Pp3c22_22770V3.1">
    <property type="protein sequence ID" value="PAC:32903487.CDS.1"/>
    <property type="gene ID" value="Pp3c22_22770"/>
</dbReference>
<dbReference type="AlphaFoldDB" id="A0A2K1IPC5"/>
<keyword evidence="3" id="KW-1185">Reference proteome</keyword>
<gene>
    <name evidence="1" type="ORF">PHYPA_027448</name>
</gene>
<evidence type="ECO:0000313" key="2">
    <source>
        <dbReference type="EnsemblPlants" id="PAC:32903487.CDS.1"/>
    </source>
</evidence>
<dbReference type="Proteomes" id="UP000006727">
    <property type="component" value="Chromosome 22"/>
</dbReference>
<reference evidence="1 3" key="1">
    <citation type="journal article" date="2008" name="Science">
        <title>The Physcomitrella genome reveals evolutionary insights into the conquest of land by plants.</title>
        <authorList>
            <person name="Rensing S."/>
            <person name="Lang D."/>
            <person name="Zimmer A."/>
            <person name="Terry A."/>
            <person name="Salamov A."/>
            <person name="Shapiro H."/>
            <person name="Nishiyama T."/>
            <person name="Perroud P.-F."/>
            <person name="Lindquist E."/>
            <person name="Kamisugi Y."/>
            <person name="Tanahashi T."/>
            <person name="Sakakibara K."/>
            <person name="Fujita T."/>
            <person name="Oishi K."/>
            <person name="Shin-I T."/>
            <person name="Kuroki Y."/>
            <person name="Toyoda A."/>
            <person name="Suzuki Y."/>
            <person name="Hashimoto A."/>
            <person name="Yamaguchi K."/>
            <person name="Sugano A."/>
            <person name="Kohara Y."/>
            <person name="Fujiyama A."/>
            <person name="Anterola A."/>
            <person name="Aoki S."/>
            <person name="Ashton N."/>
            <person name="Barbazuk W.B."/>
            <person name="Barker E."/>
            <person name="Bennetzen J."/>
            <person name="Bezanilla M."/>
            <person name="Blankenship R."/>
            <person name="Cho S.H."/>
            <person name="Dutcher S."/>
            <person name="Estelle M."/>
            <person name="Fawcett J.A."/>
            <person name="Gundlach H."/>
            <person name="Hanada K."/>
            <person name="Heyl A."/>
            <person name="Hicks K.A."/>
            <person name="Hugh J."/>
            <person name="Lohr M."/>
            <person name="Mayer K."/>
            <person name="Melkozernov A."/>
            <person name="Murata T."/>
            <person name="Nelson D."/>
            <person name="Pils B."/>
            <person name="Prigge M."/>
            <person name="Reiss B."/>
            <person name="Renner T."/>
            <person name="Rombauts S."/>
            <person name="Rushton P."/>
            <person name="Sanderfoot A."/>
            <person name="Schween G."/>
            <person name="Shiu S.-H."/>
            <person name="Stueber K."/>
            <person name="Theodoulou F.L."/>
            <person name="Tu H."/>
            <person name="Van de Peer Y."/>
            <person name="Verrier P.J."/>
            <person name="Waters E."/>
            <person name="Wood A."/>
            <person name="Yang L."/>
            <person name="Cove D."/>
            <person name="Cuming A."/>
            <person name="Hasebe M."/>
            <person name="Lucas S."/>
            <person name="Mishler D.B."/>
            <person name="Reski R."/>
            <person name="Grigoriev I."/>
            <person name="Quatrano R.S."/>
            <person name="Boore J.L."/>
        </authorList>
    </citation>
    <scope>NUCLEOTIDE SEQUENCE [LARGE SCALE GENOMIC DNA]</scope>
    <source>
        <strain evidence="2 3">cv. Gransden 2004</strain>
    </source>
</reference>
<reference evidence="1 3" key="2">
    <citation type="journal article" date="2018" name="Plant J.">
        <title>The Physcomitrella patens chromosome-scale assembly reveals moss genome structure and evolution.</title>
        <authorList>
            <person name="Lang D."/>
            <person name="Ullrich K.K."/>
            <person name="Murat F."/>
            <person name="Fuchs J."/>
            <person name="Jenkins J."/>
            <person name="Haas F.B."/>
            <person name="Piednoel M."/>
            <person name="Gundlach H."/>
            <person name="Van Bel M."/>
            <person name="Meyberg R."/>
            <person name="Vives C."/>
            <person name="Morata J."/>
            <person name="Symeonidi A."/>
            <person name="Hiss M."/>
            <person name="Muchero W."/>
            <person name="Kamisugi Y."/>
            <person name="Saleh O."/>
            <person name="Blanc G."/>
            <person name="Decker E.L."/>
            <person name="van Gessel N."/>
            <person name="Grimwood J."/>
            <person name="Hayes R.D."/>
            <person name="Graham S.W."/>
            <person name="Gunter L.E."/>
            <person name="McDaniel S.F."/>
            <person name="Hoernstein S.N.W."/>
            <person name="Larsson A."/>
            <person name="Li F.W."/>
            <person name="Perroud P.F."/>
            <person name="Phillips J."/>
            <person name="Ranjan P."/>
            <person name="Rokshar D.S."/>
            <person name="Rothfels C.J."/>
            <person name="Schneider L."/>
            <person name="Shu S."/>
            <person name="Stevenson D.W."/>
            <person name="Thummler F."/>
            <person name="Tillich M."/>
            <person name="Villarreal Aguilar J.C."/>
            <person name="Widiez T."/>
            <person name="Wong G.K."/>
            <person name="Wymore A."/>
            <person name="Zhang Y."/>
            <person name="Zimmer A.D."/>
            <person name="Quatrano R.S."/>
            <person name="Mayer K.F.X."/>
            <person name="Goodstein D."/>
            <person name="Casacuberta J.M."/>
            <person name="Vandepoele K."/>
            <person name="Reski R."/>
            <person name="Cuming A.C."/>
            <person name="Tuskan G.A."/>
            <person name="Maumus F."/>
            <person name="Salse J."/>
            <person name="Schmutz J."/>
            <person name="Rensing S.A."/>
        </authorList>
    </citation>
    <scope>NUCLEOTIDE SEQUENCE [LARGE SCALE GENOMIC DNA]</scope>
    <source>
        <strain evidence="2 3">cv. Gransden 2004</strain>
    </source>
</reference>
<dbReference type="EnsemblPlants" id="Pp3c22_22770V3.2">
    <property type="protein sequence ID" value="PAC:32903488.CDS.1"/>
    <property type="gene ID" value="Pp3c22_22770"/>
</dbReference>
<proteinExistence type="predicted"/>
<protein>
    <submittedName>
        <fullName evidence="1 2">Uncharacterized protein</fullName>
    </submittedName>
</protein>
<accession>A0A2K1IPC5</accession>